<evidence type="ECO:0000313" key="2">
    <source>
        <dbReference type="Proteomes" id="UP001213664"/>
    </source>
</evidence>
<protein>
    <submittedName>
        <fullName evidence="1">Uncharacterized protein</fullName>
    </submittedName>
</protein>
<proteinExistence type="predicted"/>
<name>A0AAJ5WVS0_9CAUL</name>
<accession>A0AAJ5WVS0</accession>
<dbReference type="Proteomes" id="UP001213664">
    <property type="component" value="Chromosome"/>
</dbReference>
<sequence>MALLLGQIATSNQAEPTYVVVEGVELETLERCDPQVCTGQALTQVIYNPSQSTPELAYQVSYERGRVDPPWSSIDLIFQFKLVGCQSPDSVKLFMGESNSEIPLYERSESYSTSFFPGIYATDDQPIVFKIEGDGPACSGRGEIPANYITSLKTWANTLEQRQPLNGEPVQ</sequence>
<dbReference type="AlphaFoldDB" id="A0AAJ5WVS0"/>
<gene>
    <name evidence="1" type="ORF">P0Y50_11550</name>
</gene>
<dbReference type="EMBL" id="CP119326">
    <property type="protein sequence ID" value="WEK39176.1"/>
    <property type="molecule type" value="Genomic_DNA"/>
</dbReference>
<organism evidence="1 2">
    <name type="scientific">Candidatus Brevundimonas colombiensis</name>
    <dbReference type="NCBI Taxonomy" id="3121376"/>
    <lineage>
        <taxon>Bacteria</taxon>
        <taxon>Pseudomonadati</taxon>
        <taxon>Pseudomonadota</taxon>
        <taxon>Alphaproteobacteria</taxon>
        <taxon>Caulobacterales</taxon>
        <taxon>Caulobacteraceae</taxon>
        <taxon>Brevundimonas</taxon>
    </lineage>
</organism>
<reference evidence="1" key="1">
    <citation type="submission" date="2023-03" db="EMBL/GenBank/DDBJ databases">
        <title>Andean soil-derived lignocellulolytic bacterial consortium as a source of novel taxa and putative plastic-active enzymes.</title>
        <authorList>
            <person name="Diaz-Garcia L."/>
            <person name="Chuvochina M."/>
            <person name="Feuerriegel G."/>
            <person name="Bunk B."/>
            <person name="Sproer C."/>
            <person name="Streit W.R."/>
            <person name="Rodriguez L.M."/>
            <person name="Overmann J."/>
            <person name="Jimenez D.J."/>
        </authorList>
    </citation>
    <scope>NUCLEOTIDE SEQUENCE</scope>
    <source>
        <strain evidence="1">MAG 833</strain>
    </source>
</reference>
<evidence type="ECO:0000313" key="1">
    <source>
        <dbReference type="EMBL" id="WEK39176.1"/>
    </source>
</evidence>